<dbReference type="Gene3D" id="3.40.190.10">
    <property type="entry name" value="Periplasmic binding protein-like II"/>
    <property type="match status" value="2"/>
</dbReference>
<reference evidence="1 2" key="1">
    <citation type="submission" date="2024-02" db="EMBL/GenBank/DDBJ databases">
        <title>New thermophilic sulfur-oxidizing bacteria from a hot springs of the Uzon caldera (Kamchatka, Russia).</title>
        <authorList>
            <person name="Dukat A.M."/>
            <person name="Elcheninov A.G."/>
            <person name="Frolov E.N."/>
        </authorList>
    </citation>
    <scope>NUCLEOTIDE SEQUENCE [LARGE SCALE GENOMIC DNA]</scope>
    <source>
        <strain evidence="1 2">AK1</strain>
    </source>
</reference>
<dbReference type="Proteomes" id="UP001482231">
    <property type="component" value="Unassembled WGS sequence"/>
</dbReference>
<protein>
    <submittedName>
        <fullName evidence="1">PhnD/SsuA/transferrin family substrate-binding protein</fullName>
    </submittedName>
</protein>
<dbReference type="Pfam" id="PF12974">
    <property type="entry name" value="Phosphonate-bd"/>
    <property type="match status" value="1"/>
</dbReference>
<organism evidence="1 2">
    <name type="scientific">Thiobacter aerophilum</name>
    <dbReference type="NCBI Taxonomy" id="3121275"/>
    <lineage>
        <taxon>Bacteria</taxon>
        <taxon>Pseudomonadati</taxon>
        <taxon>Pseudomonadota</taxon>
        <taxon>Betaproteobacteria</taxon>
        <taxon>Burkholderiales</taxon>
        <taxon>Thiobacteraceae</taxon>
        <taxon>Thiobacter</taxon>
    </lineage>
</organism>
<dbReference type="PANTHER" id="PTHR35841:SF1">
    <property type="entry name" value="PHOSPHONATES-BINDING PERIPLASMIC PROTEIN"/>
    <property type="match status" value="1"/>
</dbReference>
<dbReference type="SUPFAM" id="SSF53850">
    <property type="entry name" value="Periplasmic binding protein-like II"/>
    <property type="match status" value="1"/>
</dbReference>
<sequence>MWGWLALFPLPATADPAPLRIGTTAVFLDDQIGFLRQWGAYLERRLQRPVRFVQRTSYREIVDLLMKDDIEFAWICGYPYVRGEPALKLVAVPLFEGKPLYRSYVIVPSTDTRTRTLLDLRGKIFAFSDPLSNSGWLVPEARLREQGLDPGRFFARTFFTWAHRRVVEAVAAGLADGGAIDGYVYDTLAKLHPELTRQTRIAERSPKFGFPPVVAAPGASAADITALRAALLGMATDPDGRSLLTHLNLTGFTAGSPALFDGIRRNRALVEARP</sequence>
<gene>
    <name evidence="1" type="ORF">V6E02_00910</name>
</gene>
<keyword evidence="2" id="KW-1185">Reference proteome</keyword>
<dbReference type="PANTHER" id="PTHR35841">
    <property type="entry name" value="PHOSPHONATES-BINDING PERIPLASMIC PROTEIN"/>
    <property type="match status" value="1"/>
</dbReference>
<accession>A0ABV0EAU7</accession>
<name>A0ABV0EAU7_9BURK</name>
<dbReference type="RefSeq" id="WP_347306237.1">
    <property type="nucleotide sequence ID" value="NZ_JBAJEX010000001.1"/>
</dbReference>
<evidence type="ECO:0000313" key="2">
    <source>
        <dbReference type="Proteomes" id="UP001482231"/>
    </source>
</evidence>
<evidence type="ECO:0000313" key="1">
    <source>
        <dbReference type="EMBL" id="MEO1765782.1"/>
    </source>
</evidence>
<proteinExistence type="predicted"/>
<comment type="caution">
    <text evidence="1">The sequence shown here is derived from an EMBL/GenBank/DDBJ whole genome shotgun (WGS) entry which is preliminary data.</text>
</comment>
<dbReference type="CDD" id="cd13571">
    <property type="entry name" value="PBP2_PnhD_1"/>
    <property type="match status" value="1"/>
</dbReference>
<dbReference type="EMBL" id="JBAJEX010000001">
    <property type="protein sequence ID" value="MEO1765782.1"/>
    <property type="molecule type" value="Genomic_DNA"/>
</dbReference>